<dbReference type="PANTHER" id="PTHR10900">
    <property type="entry name" value="PERIOSTIN-RELATED"/>
    <property type="match status" value="1"/>
</dbReference>
<dbReference type="AlphaFoldDB" id="A0A3S4N1N7"/>
<evidence type="ECO:0000313" key="3">
    <source>
        <dbReference type="EMBL" id="VEE05241.1"/>
    </source>
</evidence>
<dbReference type="EMBL" id="LR134289">
    <property type="protein sequence ID" value="VEE05241.1"/>
    <property type="molecule type" value="Genomic_DNA"/>
</dbReference>
<dbReference type="InterPro" id="IPR036378">
    <property type="entry name" value="FAS1_dom_sf"/>
</dbReference>
<dbReference type="SMART" id="SM00554">
    <property type="entry name" value="FAS1"/>
    <property type="match status" value="1"/>
</dbReference>
<dbReference type="STRING" id="525257.HMPREF0204_13658"/>
<protein>
    <submittedName>
        <fullName evidence="3">Immunogenic protein MPT70</fullName>
    </submittedName>
</protein>
<dbReference type="KEGG" id="cgle:NCTC11432_00820"/>
<dbReference type="Pfam" id="PF02469">
    <property type="entry name" value="Fasciclin"/>
    <property type="match status" value="1"/>
</dbReference>
<dbReference type="InterPro" id="IPR000782">
    <property type="entry name" value="FAS1_domain"/>
</dbReference>
<dbReference type="FunFam" id="2.30.180.10:FF:000019">
    <property type="entry name" value="Cell surface lipoprotein"/>
    <property type="match status" value="1"/>
</dbReference>
<dbReference type="GO" id="GO:0005615">
    <property type="term" value="C:extracellular space"/>
    <property type="evidence" value="ECO:0007669"/>
    <property type="project" value="TreeGrafter"/>
</dbReference>
<evidence type="ECO:0000313" key="4">
    <source>
        <dbReference type="Proteomes" id="UP000279227"/>
    </source>
</evidence>
<feature type="chain" id="PRO_5018725114" evidence="1">
    <location>
        <begin position="42"/>
        <end position="205"/>
    </location>
</feature>
<dbReference type="PANTHER" id="PTHR10900:SF77">
    <property type="entry name" value="FI19380P1"/>
    <property type="match status" value="1"/>
</dbReference>
<evidence type="ECO:0000256" key="1">
    <source>
        <dbReference type="SAM" id="SignalP"/>
    </source>
</evidence>
<feature type="signal peptide" evidence="1">
    <location>
        <begin position="1"/>
        <end position="41"/>
    </location>
</feature>
<dbReference type="SUPFAM" id="SSF82153">
    <property type="entry name" value="FAS1 domain"/>
    <property type="match status" value="1"/>
</dbReference>
<dbReference type="Proteomes" id="UP000279227">
    <property type="component" value="Chromosome"/>
</dbReference>
<accession>A0A3S4N1N7</accession>
<gene>
    <name evidence="3" type="ORF">NCTC11432_00820</name>
</gene>
<dbReference type="Gene3D" id="2.30.180.10">
    <property type="entry name" value="FAS1 domain"/>
    <property type="match status" value="1"/>
</dbReference>
<sequence>MTLKAQINIIHKKINTMNTQSKITVLAMVALSFAFSGKVTAQTMKEKTVMVGGAPMYPSKNIIENAVNSKDHKTLVAAVKAAGLVETLEGAGPFTVLAPTDAAFAKLPKGTVENLVKPENKATLTSILTYHVLPGRYSAKEIWAAVKAGNGKSMMKTVQGEELTFWTKGKDLYIKDAKGNSAKVTIADVNQSNGVIHVIDTVLMP</sequence>
<feature type="domain" description="FAS1" evidence="2">
    <location>
        <begin position="59"/>
        <end position="203"/>
    </location>
</feature>
<name>A0A3S4N1N7_CHRGE</name>
<reference evidence="3 4" key="1">
    <citation type="submission" date="2018-12" db="EMBL/GenBank/DDBJ databases">
        <authorList>
            <consortium name="Pathogen Informatics"/>
        </authorList>
    </citation>
    <scope>NUCLEOTIDE SEQUENCE [LARGE SCALE GENOMIC DNA]</scope>
    <source>
        <strain evidence="3 4">NCTC11432</strain>
    </source>
</reference>
<evidence type="ECO:0000259" key="2">
    <source>
        <dbReference type="PROSITE" id="PS50213"/>
    </source>
</evidence>
<dbReference type="InterPro" id="IPR050904">
    <property type="entry name" value="Adhesion/Biosynth-related"/>
</dbReference>
<keyword evidence="1" id="KW-0732">Signal</keyword>
<proteinExistence type="predicted"/>
<dbReference type="PROSITE" id="PS50213">
    <property type="entry name" value="FAS1"/>
    <property type="match status" value="1"/>
</dbReference>
<organism evidence="3 4">
    <name type="scientific">Chryseobacterium gleum</name>
    <name type="common">Flavobacterium gleum</name>
    <dbReference type="NCBI Taxonomy" id="250"/>
    <lineage>
        <taxon>Bacteria</taxon>
        <taxon>Pseudomonadati</taxon>
        <taxon>Bacteroidota</taxon>
        <taxon>Flavobacteriia</taxon>
        <taxon>Flavobacteriales</taxon>
        <taxon>Weeksellaceae</taxon>
        <taxon>Chryseobacterium group</taxon>
        <taxon>Chryseobacterium</taxon>
    </lineage>
</organism>